<name>A0A9D3YSG1_DREPO</name>
<reference evidence="1" key="1">
    <citation type="journal article" date="2019" name="bioRxiv">
        <title>The Genome of the Zebra Mussel, Dreissena polymorpha: A Resource for Invasive Species Research.</title>
        <authorList>
            <person name="McCartney M.A."/>
            <person name="Auch B."/>
            <person name="Kono T."/>
            <person name="Mallez S."/>
            <person name="Zhang Y."/>
            <person name="Obille A."/>
            <person name="Becker A."/>
            <person name="Abrahante J.E."/>
            <person name="Garbe J."/>
            <person name="Badalamenti J.P."/>
            <person name="Herman A."/>
            <person name="Mangelson H."/>
            <person name="Liachko I."/>
            <person name="Sullivan S."/>
            <person name="Sone E.D."/>
            <person name="Koren S."/>
            <person name="Silverstein K.A.T."/>
            <person name="Beckman K.B."/>
            <person name="Gohl D.M."/>
        </authorList>
    </citation>
    <scope>NUCLEOTIDE SEQUENCE</scope>
    <source>
        <strain evidence="1">Duluth1</strain>
        <tissue evidence="1">Whole animal</tissue>
    </source>
</reference>
<comment type="caution">
    <text evidence="1">The sequence shown here is derived from an EMBL/GenBank/DDBJ whole genome shotgun (WGS) entry which is preliminary data.</text>
</comment>
<evidence type="ECO:0000313" key="1">
    <source>
        <dbReference type="EMBL" id="KAH3704528.1"/>
    </source>
</evidence>
<reference evidence="1" key="2">
    <citation type="submission" date="2020-11" db="EMBL/GenBank/DDBJ databases">
        <authorList>
            <person name="McCartney M.A."/>
            <person name="Auch B."/>
            <person name="Kono T."/>
            <person name="Mallez S."/>
            <person name="Becker A."/>
            <person name="Gohl D.M."/>
            <person name="Silverstein K.A.T."/>
            <person name="Koren S."/>
            <person name="Bechman K.B."/>
            <person name="Herman A."/>
            <person name="Abrahante J.E."/>
            <person name="Garbe J."/>
        </authorList>
    </citation>
    <scope>NUCLEOTIDE SEQUENCE</scope>
    <source>
        <strain evidence="1">Duluth1</strain>
        <tissue evidence="1">Whole animal</tissue>
    </source>
</reference>
<dbReference type="EMBL" id="JAIWYP010000015">
    <property type="protein sequence ID" value="KAH3704528.1"/>
    <property type="molecule type" value="Genomic_DNA"/>
</dbReference>
<sequence length="99" mass="11078">MEVVTGLKKLLHTSTCYLQLESVMNSLFEAKCPTIFSGKGIAKHYESFESAGLFNGERVKDSEPFCGRYSLKNPDRIYQQKTDELGIMLSAYGTVKTLS</sequence>
<organism evidence="1 2">
    <name type="scientific">Dreissena polymorpha</name>
    <name type="common">Zebra mussel</name>
    <name type="synonym">Mytilus polymorpha</name>
    <dbReference type="NCBI Taxonomy" id="45954"/>
    <lineage>
        <taxon>Eukaryota</taxon>
        <taxon>Metazoa</taxon>
        <taxon>Spiralia</taxon>
        <taxon>Lophotrochozoa</taxon>
        <taxon>Mollusca</taxon>
        <taxon>Bivalvia</taxon>
        <taxon>Autobranchia</taxon>
        <taxon>Heteroconchia</taxon>
        <taxon>Euheterodonta</taxon>
        <taxon>Imparidentia</taxon>
        <taxon>Neoheterodontei</taxon>
        <taxon>Myida</taxon>
        <taxon>Dreissenoidea</taxon>
        <taxon>Dreissenidae</taxon>
        <taxon>Dreissena</taxon>
    </lineage>
</organism>
<dbReference type="Proteomes" id="UP000828390">
    <property type="component" value="Unassembled WGS sequence"/>
</dbReference>
<protein>
    <submittedName>
        <fullName evidence="1">Uncharacterized protein</fullName>
    </submittedName>
</protein>
<gene>
    <name evidence="1" type="ORF">DPMN_079584</name>
</gene>
<accession>A0A9D3YSG1</accession>
<keyword evidence="2" id="KW-1185">Reference proteome</keyword>
<evidence type="ECO:0000313" key="2">
    <source>
        <dbReference type="Proteomes" id="UP000828390"/>
    </source>
</evidence>
<dbReference type="AlphaFoldDB" id="A0A9D3YSG1"/>
<proteinExistence type="predicted"/>